<feature type="region of interest" description="Disordered" evidence="1">
    <location>
        <begin position="239"/>
        <end position="266"/>
    </location>
</feature>
<feature type="signal peptide" evidence="2">
    <location>
        <begin position="1"/>
        <end position="20"/>
    </location>
</feature>
<evidence type="ECO:0000313" key="3">
    <source>
        <dbReference type="EMBL" id="KAK9505415.1"/>
    </source>
</evidence>
<accession>A0AAW1D5C7</accession>
<dbReference type="AlphaFoldDB" id="A0AAW1D5C7"/>
<dbReference type="EMBL" id="JAPXFL010000006">
    <property type="protein sequence ID" value="KAK9505415.1"/>
    <property type="molecule type" value="Genomic_DNA"/>
</dbReference>
<comment type="caution">
    <text evidence="3">The sequence shown here is derived from an EMBL/GenBank/DDBJ whole genome shotgun (WGS) entry which is preliminary data.</text>
</comment>
<evidence type="ECO:0000256" key="1">
    <source>
        <dbReference type="SAM" id="MobiDB-lite"/>
    </source>
</evidence>
<keyword evidence="4" id="KW-1185">Reference proteome</keyword>
<dbReference type="Proteomes" id="UP001461498">
    <property type="component" value="Unassembled WGS sequence"/>
</dbReference>
<name>A0AAW1D5C7_9HEMI</name>
<organism evidence="3 4">
    <name type="scientific">Rhynocoris fuscipes</name>
    <dbReference type="NCBI Taxonomy" id="488301"/>
    <lineage>
        <taxon>Eukaryota</taxon>
        <taxon>Metazoa</taxon>
        <taxon>Ecdysozoa</taxon>
        <taxon>Arthropoda</taxon>
        <taxon>Hexapoda</taxon>
        <taxon>Insecta</taxon>
        <taxon>Pterygota</taxon>
        <taxon>Neoptera</taxon>
        <taxon>Paraneoptera</taxon>
        <taxon>Hemiptera</taxon>
        <taxon>Heteroptera</taxon>
        <taxon>Panheteroptera</taxon>
        <taxon>Cimicomorpha</taxon>
        <taxon>Reduviidae</taxon>
        <taxon>Harpactorinae</taxon>
        <taxon>Harpactorini</taxon>
        <taxon>Rhynocoris</taxon>
    </lineage>
</organism>
<evidence type="ECO:0000313" key="4">
    <source>
        <dbReference type="Proteomes" id="UP001461498"/>
    </source>
</evidence>
<keyword evidence="2" id="KW-0732">Signal</keyword>
<sequence length="266" mass="30214">MYHLIKVIFLACLAVAITSAAEVQYDEEDDDNSTAMPPCKSACYCNIRYEECFQNCGAKRIEKRDIEMFFKIPTMPSFPMFESVTPFPQKTLGEALYNRTKEKTTGNAFNRNKAFEQFVPNANSEVYHPDCIEKIHKQCPKLDKLNCKPEACDLPEHLKTEVLKCSKDYVSLKGYMRNYDHTDDKTLNEEFNQNAGFKKMMTKAGEQTKVFNSTTGGNVSKKSEATLQYEKDVLFNEAGNPVEISKPSTAENQGGNQEEIQQKPDS</sequence>
<proteinExistence type="predicted"/>
<reference evidence="3 4" key="1">
    <citation type="submission" date="2022-12" db="EMBL/GenBank/DDBJ databases">
        <title>Chromosome-level genome assembly of true bugs.</title>
        <authorList>
            <person name="Ma L."/>
            <person name="Li H."/>
        </authorList>
    </citation>
    <scope>NUCLEOTIDE SEQUENCE [LARGE SCALE GENOMIC DNA]</scope>
    <source>
        <strain evidence="3">Lab_2022b</strain>
    </source>
</reference>
<evidence type="ECO:0000256" key="2">
    <source>
        <dbReference type="SAM" id="SignalP"/>
    </source>
</evidence>
<feature type="chain" id="PRO_5043486252" evidence="2">
    <location>
        <begin position="21"/>
        <end position="266"/>
    </location>
</feature>
<gene>
    <name evidence="3" type="ORF">O3M35_009479</name>
</gene>
<protein>
    <submittedName>
        <fullName evidence="3">Uncharacterized protein</fullName>
    </submittedName>
</protein>